<name>W2M7T2_PHYNI</name>
<feature type="compositionally biased region" description="Acidic residues" evidence="1">
    <location>
        <begin position="10"/>
        <end position="25"/>
    </location>
</feature>
<dbReference type="AlphaFoldDB" id="W2M7T2"/>
<proteinExistence type="predicted"/>
<gene>
    <name evidence="2" type="ORF">L914_20139</name>
</gene>
<reference evidence="2" key="1">
    <citation type="submission" date="2013-11" db="EMBL/GenBank/DDBJ databases">
        <title>The Genome Sequence of Phytophthora parasitica IAC_01/95.</title>
        <authorList>
            <consortium name="The Broad Institute Genomics Platform"/>
            <person name="Russ C."/>
            <person name="Tyler B."/>
            <person name="Panabieres F."/>
            <person name="Shan W."/>
            <person name="Tripathy S."/>
            <person name="Grunwald N."/>
            <person name="Machado M."/>
            <person name="Johnson C.S."/>
            <person name="Arredondo F."/>
            <person name="Hong C."/>
            <person name="Coffey M."/>
            <person name="Young S.K."/>
            <person name="Zeng Q."/>
            <person name="Gargeya S."/>
            <person name="Fitzgerald M."/>
            <person name="Abouelleil A."/>
            <person name="Alvarado L."/>
            <person name="Chapman S.B."/>
            <person name="Gainer-Dewar J."/>
            <person name="Goldberg J."/>
            <person name="Griggs A."/>
            <person name="Gujja S."/>
            <person name="Hansen M."/>
            <person name="Howarth C."/>
            <person name="Imamovic A."/>
            <person name="Ireland A."/>
            <person name="Larimer J."/>
            <person name="McCowan C."/>
            <person name="Murphy C."/>
            <person name="Pearson M."/>
            <person name="Poon T.W."/>
            <person name="Priest M."/>
            <person name="Roberts A."/>
            <person name="Saif S."/>
            <person name="Shea T."/>
            <person name="Sykes S."/>
            <person name="Wortman J."/>
            <person name="Nusbaum C."/>
            <person name="Birren B."/>
        </authorList>
    </citation>
    <scope>NUCLEOTIDE SEQUENCE [LARGE SCALE GENOMIC DNA]</scope>
    <source>
        <strain evidence="2">IAC_01/95</strain>
    </source>
</reference>
<organism evidence="2">
    <name type="scientific">Phytophthora nicotianae</name>
    <name type="common">Potato buckeye rot agent</name>
    <name type="synonym">Phytophthora parasitica</name>
    <dbReference type="NCBI Taxonomy" id="4792"/>
    <lineage>
        <taxon>Eukaryota</taxon>
        <taxon>Sar</taxon>
        <taxon>Stramenopiles</taxon>
        <taxon>Oomycota</taxon>
        <taxon>Peronosporomycetes</taxon>
        <taxon>Peronosporales</taxon>
        <taxon>Peronosporaceae</taxon>
        <taxon>Phytophthora</taxon>
    </lineage>
</organism>
<accession>W2M7T2</accession>
<evidence type="ECO:0000256" key="1">
    <source>
        <dbReference type="SAM" id="MobiDB-lite"/>
    </source>
</evidence>
<dbReference type="EMBL" id="KI696321">
    <property type="protein sequence ID" value="ETM32442.1"/>
    <property type="molecule type" value="Genomic_DNA"/>
</dbReference>
<feature type="region of interest" description="Disordered" evidence="1">
    <location>
        <begin position="1"/>
        <end position="32"/>
    </location>
</feature>
<sequence length="65" mass="7245">MHHMIPRSDEDPDNGDPFEAGEPEDPATPSVLGRRFYIDDVLTRAESWDQLCKLRDSEGSTGGVQ</sequence>
<dbReference type="Proteomes" id="UP000054532">
    <property type="component" value="Unassembled WGS sequence"/>
</dbReference>
<evidence type="ECO:0000313" key="2">
    <source>
        <dbReference type="EMBL" id="ETM32442.1"/>
    </source>
</evidence>
<protein>
    <submittedName>
        <fullName evidence="2">Uncharacterized protein</fullName>
    </submittedName>
</protein>